<dbReference type="Gene3D" id="1.50.10.10">
    <property type="match status" value="1"/>
</dbReference>
<evidence type="ECO:0000256" key="2">
    <source>
        <dbReference type="ARBA" id="ARBA00004922"/>
    </source>
</evidence>
<keyword evidence="8" id="KW-0326">Glycosidase</keyword>
<dbReference type="SUPFAM" id="SSF48225">
    <property type="entry name" value="Seven-hairpin glycosidases"/>
    <property type="match status" value="1"/>
</dbReference>
<feature type="non-terminal residue" evidence="9">
    <location>
        <position position="1"/>
    </location>
</feature>
<dbReference type="PRINTS" id="PR00747">
    <property type="entry name" value="GLYHDRLASE47"/>
</dbReference>
<evidence type="ECO:0000313" key="10">
    <source>
        <dbReference type="Proteomes" id="UP000001514"/>
    </source>
</evidence>
<dbReference type="GO" id="GO:0036503">
    <property type="term" value="P:ERAD pathway"/>
    <property type="evidence" value="ECO:0000318"/>
    <property type="project" value="GO_Central"/>
</dbReference>
<dbReference type="EMBL" id="GL377677">
    <property type="protein sequence ID" value="EFJ08144.1"/>
    <property type="molecule type" value="Genomic_DNA"/>
</dbReference>
<dbReference type="KEGG" id="smo:SELMODRAFT_132367"/>
<dbReference type="InterPro" id="IPR050749">
    <property type="entry name" value="Glycosyl_Hydrolase_47"/>
</dbReference>
<dbReference type="GO" id="GO:0005975">
    <property type="term" value="P:carbohydrate metabolic process"/>
    <property type="evidence" value="ECO:0007669"/>
    <property type="project" value="InterPro"/>
</dbReference>
<dbReference type="STRING" id="88036.D8T5H4"/>
<reference evidence="9 10" key="1">
    <citation type="journal article" date="2011" name="Science">
        <title>The Selaginella genome identifies genetic changes associated with the evolution of vascular plants.</title>
        <authorList>
            <person name="Banks J.A."/>
            <person name="Nishiyama T."/>
            <person name="Hasebe M."/>
            <person name="Bowman J.L."/>
            <person name="Gribskov M."/>
            <person name="dePamphilis C."/>
            <person name="Albert V.A."/>
            <person name="Aono N."/>
            <person name="Aoyama T."/>
            <person name="Ambrose B.A."/>
            <person name="Ashton N.W."/>
            <person name="Axtell M.J."/>
            <person name="Barker E."/>
            <person name="Barker M.S."/>
            <person name="Bennetzen J.L."/>
            <person name="Bonawitz N.D."/>
            <person name="Chapple C."/>
            <person name="Cheng C."/>
            <person name="Correa L.G."/>
            <person name="Dacre M."/>
            <person name="DeBarry J."/>
            <person name="Dreyer I."/>
            <person name="Elias M."/>
            <person name="Engstrom E.M."/>
            <person name="Estelle M."/>
            <person name="Feng L."/>
            <person name="Finet C."/>
            <person name="Floyd S.K."/>
            <person name="Frommer W.B."/>
            <person name="Fujita T."/>
            <person name="Gramzow L."/>
            <person name="Gutensohn M."/>
            <person name="Harholt J."/>
            <person name="Hattori M."/>
            <person name="Heyl A."/>
            <person name="Hirai T."/>
            <person name="Hiwatashi Y."/>
            <person name="Ishikawa M."/>
            <person name="Iwata M."/>
            <person name="Karol K.G."/>
            <person name="Koehler B."/>
            <person name="Kolukisaoglu U."/>
            <person name="Kubo M."/>
            <person name="Kurata T."/>
            <person name="Lalonde S."/>
            <person name="Li K."/>
            <person name="Li Y."/>
            <person name="Litt A."/>
            <person name="Lyons E."/>
            <person name="Manning G."/>
            <person name="Maruyama T."/>
            <person name="Michael T.P."/>
            <person name="Mikami K."/>
            <person name="Miyazaki S."/>
            <person name="Morinaga S."/>
            <person name="Murata T."/>
            <person name="Mueller-Roeber B."/>
            <person name="Nelson D.R."/>
            <person name="Obara M."/>
            <person name="Oguri Y."/>
            <person name="Olmstead R.G."/>
            <person name="Onodera N."/>
            <person name="Petersen B.L."/>
            <person name="Pils B."/>
            <person name="Prigge M."/>
            <person name="Rensing S.A."/>
            <person name="Riano-Pachon D.M."/>
            <person name="Roberts A.W."/>
            <person name="Sato Y."/>
            <person name="Scheller H.V."/>
            <person name="Schulz B."/>
            <person name="Schulz C."/>
            <person name="Shakirov E.V."/>
            <person name="Shibagaki N."/>
            <person name="Shinohara N."/>
            <person name="Shippen D.E."/>
            <person name="Soerensen I."/>
            <person name="Sotooka R."/>
            <person name="Sugimoto N."/>
            <person name="Sugita M."/>
            <person name="Sumikawa N."/>
            <person name="Tanurdzic M."/>
            <person name="Theissen G."/>
            <person name="Ulvskov P."/>
            <person name="Wakazuki S."/>
            <person name="Weng J.K."/>
            <person name="Willats W.W."/>
            <person name="Wipf D."/>
            <person name="Wolf P.G."/>
            <person name="Yang L."/>
            <person name="Zimmer A.D."/>
            <person name="Zhu Q."/>
            <person name="Mitros T."/>
            <person name="Hellsten U."/>
            <person name="Loque D."/>
            <person name="Otillar R."/>
            <person name="Salamov A."/>
            <person name="Schmutz J."/>
            <person name="Shapiro H."/>
            <person name="Lindquist E."/>
            <person name="Lucas S."/>
            <person name="Rokhsar D."/>
            <person name="Grigoriev I.V."/>
        </authorList>
    </citation>
    <scope>NUCLEOTIDE SEQUENCE [LARGE SCALE GENOMIC DNA]</scope>
</reference>
<evidence type="ECO:0000256" key="4">
    <source>
        <dbReference type="ARBA" id="ARBA00022801"/>
    </source>
</evidence>
<dbReference type="GO" id="GO:0000139">
    <property type="term" value="C:Golgi membrane"/>
    <property type="evidence" value="ECO:0000318"/>
    <property type="project" value="GO_Central"/>
</dbReference>
<dbReference type="InParanoid" id="D8T5H4"/>
<dbReference type="InterPro" id="IPR001382">
    <property type="entry name" value="Glyco_hydro_47"/>
</dbReference>
<keyword evidence="6" id="KW-0479">Metal-binding</keyword>
<comment type="cofactor">
    <cofactor evidence="1 6">
        <name>Ca(2+)</name>
        <dbReference type="ChEBI" id="CHEBI:29108"/>
    </cofactor>
</comment>
<dbReference type="GO" id="GO:0005783">
    <property type="term" value="C:endoplasmic reticulum"/>
    <property type="evidence" value="ECO:0000318"/>
    <property type="project" value="GO_Central"/>
</dbReference>
<evidence type="ECO:0000256" key="8">
    <source>
        <dbReference type="RuleBase" id="RU361193"/>
    </source>
</evidence>
<name>D8T5H4_SELML</name>
<keyword evidence="6" id="KW-0106">Calcium</keyword>
<dbReference type="GO" id="GO:0005509">
    <property type="term" value="F:calcium ion binding"/>
    <property type="evidence" value="ECO:0007669"/>
    <property type="project" value="InterPro"/>
</dbReference>
<keyword evidence="5 7" id="KW-1015">Disulfide bond</keyword>
<evidence type="ECO:0000256" key="3">
    <source>
        <dbReference type="ARBA" id="ARBA00007658"/>
    </source>
</evidence>
<dbReference type="Pfam" id="PF01532">
    <property type="entry name" value="Glyco_hydro_47"/>
    <property type="match status" value="1"/>
</dbReference>
<evidence type="ECO:0000256" key="6">
    <source>
        <dbReference type="PIRSR" id="PIRSR601382-2"/>
    </source>
</evidence>
<feature type="disulfide bond" evidence="7">
    <location>
        <begin position="276"/>
        <end position="308"/>
    </location>
</feature>
<proteinExistence type="inferred from homology"/>
<dbReference type="HOGENOM" id="CLU_003818_3_2_1"/>
<gene>
    <name evidence="9" type="ORF">SELMODRAFT_132367</name>
</gene>
<dbReference type="GO" id="GO:0004571">
    <property type="term" value="F:mannosyl-oligosaccharide 1,2-alpha-mannosidase activity"/>
    <property type="evidence" value="ECO:0000318"/>
    <property type="project" value="GO_Central"/>
</dbReference>
<evidence type="ECO:0000256" key="5">
    <source>
        <dbReference type="ARBA" id="ARBA00023157"/>
    </source>
</evidence>
<sequence>LQRRERVRAAMLHAWTSYEKFAWGEDELQPLTKNGVNSFGGLGATIIDAMDTLYIMGLHTQFQKARTFVAGLNFNINYEVNLFETTVRILGGLISTYDLTKDDIFLTKARQLADRLLPAFNTETGIPYGRVNLASGEARNPVGASVLAELGTLQVEFIALSQRTGLQKYRIKVETAMRTIQKIFPKDGLLPVYIDPHTLQRYDKVTFGGTGDSFYEYLLKTWVLGGKTQAVQGYRQMWERSMDGLMTLIKKKAPYYYVFERNSNGDLFPKMEELACFIPAMLVLGSYDASAQKKNQYLWLAQQLTTTCYNFFYSSPIRIAADTYIYNGKEMTIQDPKNIMRPETLESIFYMWRLTNNKAYREWGWNIFLAYEKYSRVENGYVGHVDVITGKKDNKMQSYFLAETLKYLFLLYSSSDNFLFNQWVFNTEAHPIKIIPR</sequence>
<evidence type="ECO:0000256" key="7">
    <source>
        <dbReference type="PIRSR" id="PIRSR601382-3"/>
    </source>
</evidence>
<dbReference type="Proteomes" id="UP000001514">
    <property type="component" value="Unassembled WGS sequence"/>
</dbReference>
<dbReference type="InterPro" id="IPR036026">
    <property type="entry name" value="Seven-hairpin_glycosidases"/>
</dbReference>
<dbReference type="AlphaFoldDB" id="D8T5H4"/>
<feature type="binding site" evidence="6">
    <location>
        <position position="427"/>
    </location>
    <ligand>
        <name>Ca(2+)</name>
        <dbReference type="ChEBI" id="CHEBI:29108"/>
    </ligand>
</feature>
<dbReference type="PANTHER" id="PTHR11742">
    <property type="entry name" value="MANNOSYL-OLIGOSACCHARIDE ALPHA-1,2-MANNOSIDASE-RELATED"/>
    <property type="match status" value="1"/>
</dbReference>
<organism evidence="10">
    <name type="scientific">Selaginella moellendorffii</name>
    <name type="common">Spikemoss</name>
    <dbReference type="NCBI Taxonomy" id="88036"/>
    <lineage>
        <taxon>Eukaryota</taxon>
        <taxon>Viridiplantae</taxon>
        <taxon>Streptophyta</taxon>
        <taxon>Embryophyta</taxon>
        <taxon>Tracheophyta</taxon>
        <taxon>Lycopodiopsida</taxon>
        <taxon>Selaginellales</taxon>
        <taxon>Selaginellaceae</taxon>
        <taxon>Selaginella</taxon>
    </lineage>
</organism>
<accession>D8T5H4</accession>
<dbReference type="InterPro" id="IPR012341">
    <property type="entry name" value="6hp_glycosidase-like_sf"/>
</dbReference>
<dbReference type="EC" id="3.2.1.-" evidence="8"/>
<comment type="similarity">
    <text evidence="3 8">Belongs to the glycosyl hydrolase 47 family.</text>
</comment>
<keyword evidence="4 8" id="KW-0378">Hydrolase</keyword>
<dbReference type="eggNOG" id="KOG2204">
    <property type="taxonomic scope" value="Eukaryota"/>
</dbReference>
<comment type="pathway">
    <text evidence="2">Protein modification; protein glycosylation.</text>
</comment>
<keyword evidence="10" id="KW-1185">Reference proteome</keyword>
<protein>
    <recommendedName>
        <fullName evidence="8">alpha-1,2-Mannosidase</fullName>
        <ecNumber evidence="8">3.2.1.-</ecNumber>
    </recommendedName>
</protein>
<evidence type="ECO:0000256" key="1">
    <source>
        <dbReference type="ARBA" id="ARBA00001913"/>
    </source>
</evidence>
<evidence type="ECO:0000313" key="9">
    <source>
        <dbReference type="EMBL" id="EFJ08144.1"/>
    </source>
</evidence>
<dbReference type="PANTHER" id="PTHR11742:SF6">
    <property type="entry name" value="MANNOSYL-OLIGOSACCHARIDE ALPHA-1,2-MANNOSIDASE IA-RELATED"/>
    <property type="match status" value="1"/>
</dbReference>